<dbReference type="Proteomes" id="UP000252107">
    <property type="component" value="Unassembled WGS sequence"/>
</dbReference>
<dbReference type="AlphaFoldDB" id="A0A367Q5X5"/>
<evidence type="ECO:0000256" key="2">
    <source>
        <dbReference type="SAM" id="SignalP"/>
    </source>
</evidence>
<feature type="compositionally biased region" description="Low complexity" evidence="1">
    <location>
        <begin position="98"/>
        <end position="109"/>
    </location>
</feature>
<feature type="chain" id="PRO_5016661166" evidence="2">
    <location>
        <begin position="33"/>
        <end position="137"/>
    </location>
</feature>
<evidence type="ECO:0000256" key="1">
    <source>
        <dbReference type="SAM" id="MobiDB-lite"/>
    </source>
</evidence>
<reference evidence="3" key="1">
    <citation type="submission" date="2016-04" db="EMBL/GenBank/DDBJ databases">
        <authorList>
            <person name="Tabuchi Yagui T.R."/>
        </authorList>
    </citation>
    <scope>NUCLEOTIDE SEQUENCE [LARGE SCALE GENOMIC DNA]</scope>
    <source>
        <strain evidence="3">NIES-26</strain>
    </source>
</reference>
<evidence type="ECO:0000313" key="3">
    <source>
        <dbReference type="EMBL" id="RCJ18714.1"/>
    </source>
</evidence>
<comment type="caution">
    <text evidence="3">The sequence shown here is derived from an EMBL/GenBank/DDBJ whole genome shotgun (WGS) entry which is preliminary data.</text>
</comment>
<name>A0A367Q5X5_9NOSO</name>
<sequence length="137" mass="14709">MKKQFLPVIKVFVATIAGIGFSSWLLAQPSSAQVSPTDAFPSGSTTDENTNPFSRSNSDNFNMFDLIHRANFGTLNWDTNEQNQQLDSAAAAFKARQQKLLQGQQQQGQATPSLPAITPGTSGSATPPVLTLPSQQN</sequence>
<gene>
    <name evidence="3" type="ORF">A6770_32620</name>
</gene>
<feature type="region of interest" description="Disordered" evidence="1">
    <location>
        <begin position="97"/>
        <end position="137"/>
    </location>
</feature>
<evidence type="ECO:0000313" key="4">
    <source>
        <dbReference type="Proteomes" id="UP000252107"/>
    </source>
</evidence>
<organism evidence="3 4">
    <name type="scientific">Nostoc minutum NIES-26</name>
    <dbReference type="NCBI Taxonomy" id="1844469"/>
    <lineage>
        <taxon>Bacteria</taxon>
        <taxon>Bacillati</taxon>
        <taxon>Cyanobacteriota</taxon>
        <taxon>Cyanophyceae</taxon>
        <taxon>Nostocales</taxon>
        <taxon>Nostocaceae</taxon>
        <taxon>Nostoc</taxon>
    </lineage>
</organism>
<feature type="region of interest" description="Disordered" evidence="1">
    <location>
        <begin position="34"/>
        <end position="59"/>
    </location>
</feature>
<proteinExistence type="predicted"/>
<keyword evidence="4" id="KW-1185">Reference proteome</keyword>
<accession>A0A367Q5X5</accession>
<dbReference type="EMBL" id="LXQD01000345">
    <property type="protein sequence ID" value="RCJ18714.1"/>
    <property type="molecule type" value="Genomic_DNA"/>
</dbReference>
<keyword evidence="2" id="KW-0732">Signal</keyword>
<protein>
    <submittedName>
        <fullName evidence="3">Uncharacterized protein</fullName>
    </submittedName>
</protein>
<feature type="signal peptide" evidence="2">
    <location>
        <begin position="1"/>
        <end position="32"/>
    </location>
</feature>